<dbReference type="Gene3D" id="1.10.10.10">
    <property type="entry name" value="Winged helix-like DNA-binding domain superfamily/Winged helix DNA-binding domain"/>
    <property type="match status" value="1"/>
</dbReference>
<dbReference type="KEGG" id="led:BBK82_41975"/>
<dbReference type="GO" id="GO:0006950">
    <property type="term" value="P:response to stress"/>
    <property type="evidence" value="ECO:0007669"/>
    <property type="project" value="TreeGrafter"/>
</dbReference>
<dbReference type="InterPro" id="IPR036390">
    <property type="entry name" value="WH_DNA-bd_sf"/>
</dbReference>
<proteinExistence type="predicted"/>
<protein>
    <submittedName>
        <fullName evidence="2">DNA-binding protein</fullName>
    </submittedName>
</protein>
<dbReference type="STRING" id="1586287.BBK82_41975"/>
<dbReference type="Pfam" id="PF12802">
    <property type="entry name" value="MarR_2"/>
    <property type="match status" value="1"/>
</dbReference>
<dbReference type="SUPFAM" id="SSF46785">
    <property type="entry name" value="Winged helix' DNA-binding domain"/>
    <property type="match status" value="1"/>
</dbReference>
<gene>
    <name evidence="2" type="ORF">BBK82_41975</name>
</gene>
<accession>A0A1B2HUY0</accession>
<dbReference type="RefSeq" id="WP_065919885.1">
    <property type="nucleotide sequence ID" value="NZ_CP016793.1"/>
</dbReference>
<dbReference type="EMBL" id="CP016793">
    <property type="protein sequence ID" value="ANZ41550.1"/>
    <property type="molecule type" value="Genomic_DNA"/>
</dbReference>
<keyword evidence="2" id="KW-0238">DNA-binding</keyword>
<dbReference type="OrthoDB" id="3216907at2"/>
<dbReference type="InterPro" id="IPR039422">
    <property type="entry name" value="MarR/SlyA-like"/>
</dbReference>
<dbReference type="Proteomes" id="UP000093053">
    <property type="component" value="Chromosome"/>
</dbReference>
<sequence>MRDEELDRAVRLNHEIFMLTSDRITDVLAEHGLTHATAQVLWALDPRQPPPSMKALAEQLFCNASNLTFMAGQLTDRGLVERVVDPVDRRSRALVLTEDGVRVRSAVMRATLDRSPFAGLDREQLRTVLTLLEAALGR</sequence>
<evidence type="ECO:0000313" key="2">
    <source>
        <dbReference type="EMBL" id="ANZ41550.1"/>
    </source>
</evidence>
<dbReference type="InterPro" id="IPR000835">
    <property type="entry name" value="HTH_MarR-typ"/>
</dbReference>
<dbReference type="SMART" id="SM00347">
    <property type="entry name" value="HTH_MARR"/>
    <property type="match status" value="1"/>
</dbReference>
<dbReference type="PROSITE" id="PS50995">
    <property type="entry name" value="HTH_MARR_2"/>
    <property type="match status" value="1"/>
</dbReference>
<organism evidence="2 3">
    <name type="scientific">Lentzea guizhouensis</name>
    <dbReference type="NCBI Taxonomy" id="1586287"/>
    <lineage>
        <taxon>Bacteria</taxon>
        <taxon>Bacillati</taxon>
        <taxon>Actinomycetota</taxon>
        <taxon>Actinomycetes</taxon>
        <taxon>Pseudonocardiales</taxon>
        <taxon>Pseudonocardiaceae</taxon>
        <taxon>Lentzea</taxon>
    </lineage>
</organism>
<dbReference type="PANTHER" id="PTHR33164:SF99">
    <property type="entry name" value="MARR FAMILY REGULATORY PROTEIN"/>
    <property type="match status" value="1"/>
</dbReference>
<dbReference type="GO" id="GO:0003700">
    <property type="term" value="F:DNA-binding transcription factor activity"/>
    <property type="evidence" value="ECO:0007669"/>
    <property type="project" value="InterPro"/>
</dbReference>
<name>A0A1B2HUY0_9PSEU</name>
<evidence type="ECO:0000259" key="1">
    <source>
        <dbReference type="PROSITE" id="PS50995"/>
    </source>
</evidence>
<dbReference type="PANTHER" id="PTHR33164">
    <property type="entry name" value="TRANSCRIPTIONAL REGULATOR, MARR FAMILY"/>
    <property type="match status" value="1"/>
</dbReference>
<feature type="domain" description="HTH marR-type" evidence="1">
    <location>
        <begin position="9"/>
        <end position="137"/>
    </location>
</feature>
<evidence type="ECO:0000313" key="3">
    <source>
        <dbReference type="Proteomes" id="UP000093053"/>
    </source>
</evidence>
<dbReference type="InterPro" id="IPR036388">
    <property type="entry name" value="WH-like_DNA-bd_sf"/>
</dbReference>
<keyword evidence="3" id="KW-1185">Reference proteome</keyword>
<dbReference type="AlphaFoldDB" id="A0A1B2HUY0"/>
<dbReference type="GO" id="GO:0003677">
    <property type="term" value="F:DNA binding"/>
    <property type="evidence" value="ECO:0007669"/>
    <property type="project" value="UniProtKB-KW"/>
</dbReference>
<reference evidence="2 3" key="1">
    <citation type="submission" date="2016-07" db="EMBL/GenBank/DDBJ databases">
        <title>Complete genome sequence of the Lentzea guizhouensis DHS C013.</title>
        <authorList>
            <person name="Cao C."/>
        </authorList>
    </citation>
    <scope>NUCLEOTIDE SEQUENCE [LARGE SCALE GENOMIC DNA]</scope>
    <source>
        <strain evidence="2 3">DHS C013</strain>
    </source>
</reference>